<dbReference type="InterPro" id="IPR000629">
    <property type="entry name" value="RNA-helicase_DEAD-box_CS"/>
</dbReference>
<keyword evidence="5 7" id="KW-0067">ATP-binding</keyword>
<accession>A0A5N5T7R2</accession>
<evidence type="ECO:0000256" key="2">
    <source>
        <dbReference type="ARBA" id="ARBA00022741"/>
    </source>
</evidence>
<dbReference type="GO" id="GO:0005829">
    <property type="term" value="C:cytosol"/>
    <property type="evidence" value="ECO:0007669"/>
    <property type="project" value="TreeGrafter"/>
</dbReference>
<keyword evidence="8" id="KW-0175">Coiled coil</keyword>
<dbReference type="GO" id="GO:0016787">
    <property type="term" value="F:hydrolase activity"/>
    <property type="evidence" value="ECO:0007669"/>
    <property type="project" value="UniProtKB-KW"/>
</dbReference>
<dbReference type="EC" id="3.6.4.13" evidence="1"/>
<evidence type="ECO:0000256" key="1">
    <source>
        <dbReference type="ARBA" id="ARBA00012552"/>
    </source>
</evidence>
<dbReference type="PROSITE" id="PS51194">
    <property type="entry name" value="HELICASE_CTER"/>
    <property type="match status" value="1"/>
</dbReference>
<proteinExistence type="inferred from homology"/>
<dbReference type="PROSITE" id="PS51192">
    <property type="entry name" value="HELICASE_ATP_BIND_1"/>
    <property type="match status" value="1"/>
</dbReference>
<feature type="short sequence motif" description="Q motif" evidence="6">
    <location>
        <begin position="162"/>
        <end position="190"/>
    </location>
</feature>
<protein>
    <recommendedName>
        <fullName evidence="1">RNA helicase</fullName>
        <ecNumber evidence="1">3.6.4.13</ecNumber>
    </recommendedName>
</protein>
<dbReference type="Gene3D" id="3.40.50.300">
    <property type="entry name" value="P-loop containing nucleotide triphosphate hydrolases"/>
    <property type="match status" value="2"/>
</dbReference>
<dbReference type="SMART" id="SM00490">
    <property type="entry name" value="HELICc"/>
    <property type="match status" value="1"/>
</dbReference>
<dbReference type="AlphaFoldDB" id="A0A5N5T7R2"/>
<dbReference type="PANTHER" id="PTHR47959">
    <property type="entry name" value="ATP-DEPENDENT RNA HELICASE RHLE-RELATED"/>
    <property type="match status" value="1"/>
</dbReference>
<evidence type="ECO:0000256" key="5">
    <source>
        <dbReference type="ARBA" id="ARBA00022840"/>
    </source>
</evidence>
<dbReference type="Pfam" id="PF00271">
    <property type="entry name" value="Helicase_C"/>
    <property type="match status" value="1"/>
</dbReference>
<sequence length="533" mass="60709">MKDPGTIYSDDEVENFSDDDDEFEKEMALQRISVKDDGGDGFFDDLPDESMNLKKTKKPVESSIDKYLKKSTNAYDINNTIDRVRLEDKKYFSDEDDDDDKDITPNENESYTIKESEVLKLKNNLKKKEKKKERVEKSLAEKMEKEKEEFCFEDAPTVTSDISFLEMNLSPPLLKAIANMGYENPTPIQASTIPIALKGRDICGCAATGTGKTAAFMLPIVQRLIFKPSTEEVTRVLVYEVTEGICEFTDVTVSLSVGGFNRGTQTKELMDNPDIIIATPGRLIDHLHNTPDFNLKDIEVLVLDEADRMLDKFFIEQLTEIVRQCSFTRQTMLFSATMTDKVKDLVVVSLKSPVRVFVNNNTEVAQNLRQEFIRLKVKNDENRLAVLAHLLMNNFKEETIVFVQQKYECHRMHIIFGLMGLKCGELHGNLKQQKRLEYLKKFKDKEVHILFATDVAARGLDIKGVKTVINYTVPVSYEMYVHRVGRTARAGFSGRSITISYDSGEDFTMLRKIQKNSFAPLSNFALCGKAEKT</sequence>
<dbReference type="PROSITE" id="PS51195">
    <property type="entry name" value="Q_MOTIF"/>
    <property type="match status" value="1"/>
</dbReference>
<keyword evidence="14" id="KW-1185">Reference proteome</keyword>
<reference evidence="13 14" key="1">
    <citation type="journal article" date="2019" name="PLoS Biol.">
        <title>Sex chromosomes control vertical transmission of feminizing Wolbachia symbionts in an isopod.</title>
        <authorList>
            <person name="Becking T."/>
            <person name="Chebbi M.A."/>
            <person name="Giraud I."/>
            <person name="Moumen B."/>
            <person name="Laverre T."/>
            <person name="Caubet Y."/>
            <person name="Peccoud J."/>
            <person name="Gilbert C."/>
            <person name="Cordaux R."/>
        </authorList>
    </citation>
    <scope>NUCLEOTIDE SEQUENCE [LARGE SCALE GENOMIC DNA]</scope>
    <source>
        <strain evidence="13">ANa2</strain>
        <tissue evidence="13">Whole body excluding digestive tract and cuticle</tissue>
    </source>
</reference>
<dbReference type="Pfam" id="PF00270">
    <property type="entry name" value="DEAD"/>
    <property type="match status" value="1"/>
</dbReference>
<keyword evidence="4 7" id="KW-0347">Helicase</keyword>
<dbReference type="GO" id="GO:0003676">
    <property type="term" value="F:nucleic acid binding"/>
    <property type="evidence" value="ECO:0007669"/>
    <property type="project" value="InterPro"/>
</dbReference>
<feature type="compositionally biased region" description="Acidic residues" evidence="9">
    <location>
        <begin position="9"/>
        <end position="23"/>
    </location>
</feature>
<dbReference type="OrthoDB" id="10259843at2759"/>
<evidence type="ECO:0000259" key="10">
    <source>
        <dbReference type="PROSITE" id="PS51192"/>
    </source>
</evidence>
<dbReference type="InterPro" id="IPR001650">
    <property type="entry name" value="Helicase_C-like"/>
</dbReference>
<evidence type="ECO:0000256" key="9">
    <source>
        <dbReference type="SAM" id="MobiDB-lite"/>
    </source>
</evidence>
<feature type="region of interest" description="Disordered" evidence="9">
    <location>
        <begin position="1"/>
        <end position="23"/>
    </location>
</feature>
<evidence type="ECO:0000256" key="7">
    <source>
        <dbReference type="RuleBase" id="RU000492"/>
    </source>
</evidence>
<evidence type="ECO:0000259" key="12">
    <source>
        <dbReference type="PROSITE" id="PS51195"/>
    </source>
</evidence>
<evidence type="ECO:0000256" key="3">
    <source>
        <dbReference type="ARBA" id="ARBA00022801"/>
    </source>
</evidence>
<dbReference type="PANTHER" id="PTHR47959:SF1">
    <property type="entry name" value="ATP-DEPENDENT RNA HELICASE DBPA"/>
    <property type="match status" value="1"/>
</dbReference>
<dbReference type="EMBL" id="SEYY01006953">
    <property type="protein sequence ID" value="KAB7502693.1"/>
    <property type="molecule type" value="Genomic_DNA"/>
</dbReference>
<feature type="domain" description="Helicase C-terminal" evidence="11">
    <location>
        <begin position="367"/>
        <end position="532"/>
    </location>
</feature>
<dbReference type="Proteomes" id="UP000326759">
    <property type="component" value="Unassembled WGS sequence"/>
</dbReference>
<dbReference type="InterPro" id="IPR027417">
    <property type="entry name" value="P-loop_NTPase"/>
</dbReference>
<organism evidence="13 14">
    <name type="scientific">Armadillidium nasatum</name>
    <dbReference type="NCBI Taxonomy" id="96803"/>
    <lineage>
        <taxon>Eukaryota</taxon>
        <taxon>Metazoa</taxon>
        <taxon>Ecdysozoa</taxon>
        <taxon>Arthropoda</taxon>
        <taxon>Crustacea</taxon>
        <taxon>Multicrustacea</taxon>
        <taxon>Malacostraca</taxon>
        <taxon>Eumalacostraca</taxon>
        <taxon>Peracarida</taxon>
        <taxon>Isopoda</taxon>
        <taxon>Oniscidea</taxon>
        <taxon>Crinocheta</taxon>
        <taxon>Armadillidiidae</taxon>
        <taxon>Armadillidium</taxon>
    </lineage>
</organism>
<evidence type="ECO:0000256" key="8">
    <source>
        <dbReference type="SAM" id="Coils"/>
    </source>
</evidence>
<dbReference type="InterPro" id="IPR014001">
    <property type="entry name" value="Helicase_ATP-bd"/>
</dbReference>
<dbReference type="InterPro" id="IPR011545">
    <property type="entry name" value="DEAD/DEAH_box_helicase_dom"/>
</dbReference>
<dbReference type="InterPro" id="IPR014014">
    <property type="entry name" value="RNA_helicase_DEAD_Q_motif"/>
</dbReference>
<gene>
    <name evidence="13" type="primary">DDX27</name>
    <name evidence="13" type="ORF">Anas_11552</name>
</gene>
<dbReference type="SUPFAM" id="SSF52540">
    <property type="entry name" value="P-loop containing nucleoside triphosphate hydrolases"/>
    <property type="match status" value="2"/>
</dbReference>
<evidence type="ECO:0000256" key="6">
    <source>
        <dbReference type="PROSITE-ProRule" id="PRU00552"/>
    </source>
</evidence>
<comment type="similarity">
    <text evidence="7">Belongs to the DEAD box helicase family.</text>
</comment>
<dbReference type="PROSITE" id="PS00039">
    <property type="entry name" value="DEAD_ATP_HELICASE"/>
    <property type="match status" value="1"/>
</dbReference>
<evidence type="ECO:0000259" key="11">
    <source>
        <dbReference type="PROSITE" id="PS51194"/>
    </source>
</evidence>
<dbReference type="GO" id="GO:0005524">
    <property type="term" value="F:ATP binding"/>
    <property type="evidence" value="ECO:0007669"/>
    <property type="project" value="UniProtKB-KW"/>
</dbReference>
<dbReference type="InterPro" id="IPR050079">
    <property type="entry name" value="DEAD_box_RNA_helicase"/>
</dbReference>
<comment type="caution">
    <text evidence="13">The sequence shown here is derived from an EMBL/GenBank/DDBJ whole genome shotgun (WGS) entry which is preliminary data.</text>
</comment>
<evidence type="ECO:0000256" key="4">
    <source>
        <dbReference type="ARBA" id="ARBA00022806"/>
    </source>
</evidence>
<keyword evidence="3 7" id="KW-0378">Hydrolase</keyword>
<dbReference type="CDD" id="cd18787">
    <property type="entry name" value="SF2_C_DEAD"/>
    <property type="match status" value="1"/>
</dbReference>
<dbReference type="SMART" id="SM00487">
    <property type="entry name" value="DEXDc"/>
    <property type="match status" value="1"/>
</dbReference>
<evidence type="ECO:0000313" key="14">
    <source>
        <dbReference type="Proteomes" id="UP000326759"/>
    </source>
</evidence>
<feature type="domain" description="Helicase ATP-binding" evidence="10">
    <location>
        <begin position="193"/>
        <end position="356"/>
    </location>
</feature>
<dbReference type="GO" id="GO:0003724">
    <property type="term" value="F:RNA helicase activity"/>
    <property type="evidence" value="ECO:0007669"/>
    <property type="project" value="UniProtKB-EC"/>
</dbReference>
<feature type="coiled-coil region" evidence="8">
    <location>
        <begin position="111"/>
        <end position="149"/>
    </location>
</feature>
<dbReference type="CDD" id="cd17947">
    <property type="entry name" value="DEADc_DDX27"/>
    <property type="match status" value="1"/>
</dbReference>
<keyword evidence="2 7" id="KW-0547">Nucleotide-binding</keyword>
<evidence type="ECO:0000313" key="13">
    <source>
        <dbReference type="EMBL" id="KAB7502693.1"/>
    </source>
</evidence>
<feature type="domain" description="DEAD-box RNA helicase Q" evidence="12">
    <location>
        <begin position="162"/>
        <end position="190"/>
    </location>
</feature>
<name>A0A5N5T7R2_9CRUS</name>